<proteinExistence type="predicted"/>
<evidence type="ECO:0000313" key="2">
    <source>
        <dbReference type="Proteomes" id="UP000032900"/>
    </source>
</evidence>
<keyword evidence="2" id="KW-1185">Reference proteome</keyword>
<protein>
    <submittedName>
        <fullName evidence="1">Uncharacterized protein</fullName>
    </submittedName>
</protein>
<dbReference type="Proteomes" id="UP000032900">
    <property type="component" value="Unassembled WGS sequence"/>
</dbReference>
<dbReference type="EMBL" id="BAZW01000029">
    <property type="protein sequence ID" value="GAO30761.1"/>
    <property type="molecule type" value="Genomic_DNA"/>
</dbReference>
<dbReference type="AlphaFoldDB" id="A0A0E9M046"/>
<organism evidence="1 2">
    <name type="scientific">Geofilum rubicundum JCM 15548</name>
    <dbReference type="NCBI Taxonomy" id="1236989"/>
    <lineage>
        <taxon>Bacteria</taxon>
        <taxon>Pseudomonadati</taxon>
        <taxon>Bacteroidota</taxon>
        <taxon>Bacteroidia</taxon>
        <taxon>Marinilabiliales</taxon>
        <taxon>Marinilabiliaceae</taxon>
        <taxon>Geofilum</taxon>
    </lineage>
</organism>
<sequence>MPAKIKQYRITASFQEEKIFTSCKQLQEVKISSLNTNQKIEGLSKNHPFIERRV</sequence>
<evidence type="ECO:0000313" key="1">
    <source>
        <dbReference type="EMBL" id="GAO30761.1"/>
    </source>
</evidence>
<gene>
    <name evidence="1" type="ORF">JCM15548_13067</name>
</gene>
<name>A0A0E9M046_9BACT</name>
<comment type="caution">
    <text evidence="1">The sequence shown here is derived from an EMBL/GenBank/DDBJ whole genome shotgun (WGS) entry which is preliminary data.</text>
</comment>
<reference evidence="1 2" key="1">
    <citation type="journal article" date="2015" name="Microbes Environ.">
        <title>Distribution and evolution of nitrogen fixation genes in the phylum bacteroidetes.</title>
        <authorList>
            <person name="Inoue J."/>
            <person name="Oshima K."/>
            <person name="Suda W."/>
            <person name="Sakamoto M."/>
            <person name="Iino T."/>
            <person name="Noda S."/>
            <person name="Hongoh Y."/>
            <person name="Hattori M."/>
            <person name="Ohkuma M."/>
        </authorList>
    </citation>
    <scope>NUCLEOTIDE SEQUENCE [LARGE SCALE GENOMIC DNA]</scope>
    <source>
        <strain evidence="1">JCM 15548</strain>
    </source>
</reference>
<accession>A0A0E9M046</accession>